<sequence>MTIVIFIIILAILILAHEFGHFIIAKKSGVEVSEFGLGFPPRIYSKKIGGTKYSLNLIPFGGFVRIKGEEGEDPNDPGSFASKPAWKRGLILAGGVIFNIILAFVIFSFGAWYGAPEVLDDGPISGVRDPRIMISDVFKDSPAEIAGLETGDEILFLSLGEDKSIIKADEGSSIDSVQKFTHEHAGSPIIFGVRRGGEEFTYELIPRVNPPEGEGPTGIALMRIGLVKTPFYKAFWTGAKETYSTFVFTIRGFYDLIRIALSGEKTGAFVTGPVGLVSIVGTYADFGFSFLIRLIAILSINLAIINLIPFPALDGGRLFFLLIEVLRGKPIKAKTSQIANVLGLLVLLALMLFITIYDIKRFF</sequence>
<evidence type="ECO:0000256" key="8">
    <source>
        <dbReference type="ARBA" id="ARBA00022989"/>
    </source>
</evidence>
<evidence type="ECO:0000256" key="5">
    <source>
        <dbReference type="ARBA" id="ARBA00022692"/>
    </source>
</evidence>
<evidence type="ECO:0000256" key="10">
    <source>
        <dbReference type="ARBA" id="ARBA00023136"/>
    </source>
</evidence>
<evidence type="ECO:0000256" key="4">
    <source>
        <dbReference type="ARBA" id="ARBA00022670"/>
    </source>
</evidence>
<accession>A0A2H0TFU0</accession>
<protein>
    <recommendedName>
        <fullName evidence="12">Peptidase M50 domain-containing protein</fullName>
    </recommendedName>
</protein>
<evidence type="ECO:0000259" key="12">
    <source>
        <dbReference type="Pfam" id="PF02163"/>
    </source>
</evidence>
<comment type="caution">
    <text evidence="13">The sequence shown here is derived from an EMBL/GenBank/DDBJ whole genome shotgun (WGS) entry which is preliminary data.</text>
</comment>
<comment type="cofactor">
    <cofactor evidence="1">
        <name>Zn(2+)</name>
        <dbReference type="ChEBI" id="CHEBI:29105"/>
    </cofactor>
</comment>
<proteinExistence type="inferred from homology"/>
<feature type="domain" description="Peptidase M50" evidence="12">
    <location>
        <begin position="6"/>
        <end position="350"/>
    </location>
</feature>
<dbReference type="Proteomes" id="UP000229383">
    <property type="component" value="Unassembled WGS sequence"/>
</dbReference>
<keyword evidence="6" id="KW-0378">Hydrolase</keyword>
<evidence type="ECO:0000313" key="13">
    <source>
        <dbReference type="EMBL" id="PIR70411.1"/>
    </source>
</evidence>
<feature type="transmembrane region" description="Helical" evidence="11">
    <location>
        <begin position="290"/>
        <end position="313"/>
    </location>
</feature>
<keyword evidence="7" id="KW-0862">Zinc</keyword>
<evidence type="ECO:0000256" key="1">
    <source>
        <dbReference type="ARBA" id="ARBA00001947"/>
    </source>
</evidence>
<evidence type="ECO:0000313" key="14">
    <source>
        <dbReference type="Proteomes" id="UP000229383"/>
    </source>
</evidence>
<dbReference type="InterPro" id="IPR008915">
    <property type="entry name" value="Peptidase_M50"/>
</dbReference>
<comment type="similarity">
    <text evidence="3">Belongs to the peptidase M50B family.</text>
</comment>
<evidence type="ECO:0000256" key="2">
    <source>
        <dbReference type="ARBA" id="ARBA00004141"/>
    </source>
</evidence>
<evidence type="ECO:0000256" key="6">
    <source>
        <dbReference type="ARBA" id="ARBA00022801"/>
    </source>
</evidence>
<evidence type="ECO:0000256" key="9">
    <source>
        <dbReference type="ARBA" id="ARBA00023049"/>
    </source>
</evidence>
<evidence type="ECO:0000256" key="7">
    <source>
        <dbReference type="ARBA" id="ARBA00022833"/>
    </source>
</evidence>
<dbReference type="CDD" id="cd06163">
    <property type="entry name" value="S2P-M50_PDZ_RseP-like"/>
    <property type="match status" value="1"/>
</dbReference>
<keyword evidence="8 11" id="KW-1133">Transmembrane helix</keyword>
<dbReference type="GO" id="GO:0016020">
    <property type="term" value="C:membrane"/>
    <property type="evidence" value="ECO:0007669"/>
    <property type="project" value="UniProtKB-SubCell"/>
</dbReference>
<reference evidence="14" key="1">
    <citation type="submission" date="2017-09" db="EMBL/GenBank/DDBJ databases">
        <title>Depth-based differentiation of microbial function through sediment-hosted aquifers and enrichment of novel symbionts in the deep terrestrial subsurface.</title>
        <authorList>
            <person name="Probst A.J."/>
            <person name="Ladd B."/>
            <person name="Jarett J.K."/>
            <person name="Geller-Mcgrath D.E."/>
            <person name="Sieber C.M.K."/>
            <person name="Emerson J.B."/>
            <person name="Anantharaman K."/>
            <person name="Thomas B.C."/>
            <person name="Malmstrom R."/>
            <person name="Stieglmeier M."/>
            <person name="Klingl A."/>
            <person name="Woyke T."/>
            <person name="Ryan C.M."/>
            <person name="Banfield J.F."/>
        </authorList>
    </citation>
    <scope>NUCLEOTIDE SEQUENCE [LARGE SCALE GENOMIC DNA]</scope>
</reference>
<dbReference type="AlphaFoldDB" id="A0A2H0TFU0"/>
<keyword evidence="9" id="KW-0482">Metalloprotease</keyword>
<dbReference type="InterPro" id="IPR004387">
    <property type="entry name" value="Pept_M50_Zn"/>
</dbReference>
<dbReference type="SUPFAM" id="SSF50156">
    <property type="entry name" value="PDZ domain-like"/>
    <property type="match status" value="1"/>
</dbReference>
<keyword evidence="10 11" id="KW-0472">Membrane</keyword>
<dbReference type="PANTHER" id="PTHR42837:SF2">
    <property type="entry name" value="MEMBRANE METALLOPROTEASE ARASP2, CHLOROPLASTIC-RELATED"/>
    <property type="match status" value="1"/>
</dbReference>
<feature type="transmembrane region" description="Helical" evidence="11">
    <location>
        <begin position="90"/>
        <end position="115"/>
    </location>
</feature>
<dbReference type="InterPro" id="IPR036034">
    <property type="entry name" value="PDZ_sf"/>
</dbReference>
<keyword evidence="4" id="KW-0645">Protease</keyword>
<dbReference type="GO" id="GO:0004222">
    <property type="term" value="F:metalloendopeptidase activity"/>
    <property type="evidence" value="ECO:0007669"/>
    <property type="project" value="InterPro"/>
</dbReference>
<feature type="transmembrane region" description="Helical" evidence="11">
    <location>
        <begin position="338"/>
        <end position="357"/>
    </location>
</feature>
<name>A0A2H0TFU0_9BACT</name>
<evidence type="ECO:0000256" key="11">
    <source>
        <dbReference type="SAM" id="Phobius"/>
    </source>
</evidence>
<organism evidence="13 14">
    <name type="scientific">Candidatus Niyogibacteria bacterium CG10_big_fil_rev_8_21_14_0_10_42_19</name>
    <dbReference type="NCBI Taxonomy" id="1974725"/>
    <lineage>
        <taxon>Bacteria</taxon>
        <taxon>Candidatus Niyogiibacteriota</taxon>
    </lineage>
</organism>
<evidence type="ECO:0000256" key="3">
    <source>
        <dbReference type="ARBA" id="ARBA00007931"/>
    </source>
</evidence>
<keyword evidence="5 11" id="KW-0812">Transmembrane</keyword>
<dbReference type="EMBL" id="PFCN01000018">
    <property type="protein sequence ID" value="PIR70411.1"/>
    <property type="molecule type" value="Genomic_DNA"/>
</dbReference>
<dbReference type="PANTHER" id="PTHR42837">
    <property type="entry name" value="REGULATOR OF SIGMA-E PROTEASE RSEP"/>
    <property type="match status" value="1"/>
</dbReference>
<comment type="subcellular location">
    <subcellularLocation>
        <location evidence="2">Membrane</location>
        <topology evidence="2">Multi-pass membrane protein</topology>
    </subcellularLocation>
</comment>
<dbReference type="Gene3D" id="2.30.42.10">
    <property type="match status" value="1"/>
</dbReference>
<dbReference type="Pfam" id="PF02163">
    <property type="entry name" value="Peptidase_M50"/>
    <property type="match status" value="1"/>
</dbReference>
<gene>
    <name evidence="13" type="ORF">COU46_01565</name>
</gene>
<dbReference type="GO" id="GO:0006508">
    <property type="term" value="P:proteolysis"/>
    <property type="evidence" value="ECO:0007669"/>
    <property type="project" value="UniProtKB-KW"/>
</dbReference>